<accession>A0ABU9XRX2</accession>
<evidence type="ECO:0000313" key="2">
    <source>
        <dbReference type="Proteomes" id="UP001404104"/>
    </source>
</evidence>
<dbReference type="Proteomes" id="UP001404104">
    <property type="component" value="Unassembled WGS sequence"/>
</dbReference>
<protein>
    <recommendedName>
        <fullName evidence="3">Secreted protein</fullName>
    </recommendedName>
</protein>
<reference evidence="1 2" key="1">
    <citation type="submission" date="2024-05" db="EMBL/GenBank/DDBJ databases">
        <authorList>
            <person name="Liu Q."/>
            <person name="Xin Y.-H."/>
        </authorList>
    </citation>
    <scope>NUCLEOTIDE SEQUENCE [LARGE SCALE GENOMIC DNA]</scope>
    <source>
        <strain evidence="1 2">CGMCC 1.15349</strain>
    </source>
</reference>
<dbReference type="RefSeq" id="WP_345864360.1">
    <property type="nucleotide sequence ID" value="NZ_JBDIMF010000003.1"/>
</dbReference>
<name>A0ABU9XRX2_9SPHN</name>
<organism evidence="1 2">
    <name type="scientific">Sphingomonas qilianensis</name>
    <dbReference type="NCBI Taxonomy" id="1736690"/>
    <lineage>
        <taxon>Bacteria</taxon>
        <taxon>Pseudomonadati</taxon>
        <taxon>Pseudomonadota</taxon>
        <taxon>Alphaproteobacteria</taxon>
        <taxon>Sphingomonadales</taxon>
        <taxon>Sphingomonadaceae</taxon>
        <taxon>Sphingomonas</taxon>
    </lineage>
</organism>
<dbReference type="EMBL" id="JBDIMF010000003">
    <property type="protein sequence ID" value="MEN2786555.1"/>
    <property type="molecule type" value="Genomic_DNA"/>
</dbReference>
<gene>
    <name evidence="1" type="ORF">ABC969_09010</name>
</gene>
<evidence type="ECO:0008006" key="3">
    <source>
        <dbReference type="Google" id="ProtNLM"/>
    </source>
</evidence>
<evidence type="ECO:0000313" key="1">
    <source>
        <dbReference type="EMBL" id="MEN2786555.1"/>
    </source>
</evidence>
<proteinExistence type="predicted"/>
<comment type="caution">
    <text evidence="1">The sequence shown here is derived from an EMBL/GenBank/DDBJ whole genome shotgun (WGS) entry which is preliminary data.</text>
</comment>
<sequence length="106" mass="11022">MIAALVAALAVAGDPAPILAGIEGFDLANVTVREASCADRGQSDDVVVCAPKNMQIWVADSSGFEAIPLRASFTGPLNTETVVHVIQHETPVATVPAAAVTLKWHF</sequence>
<keyword evidence="2" id="KW-1185">Reference proteome</keyword>